<organism evidence="1 2">
    <name type="scientific">Methylobacterium nodulans (strain LMG 21967 / CNCM I-2342 / ORS 2060)</name>
    <dbReference type="NCBI Taxonomy" id="460265"/>
    <lineage>
        <taxon>Bacteria</taxon>
        <taxon>Pseudomonadati</taxon>
        <taxon>Pseudomonadota</taxon>
        <taxon>Alphaproteobacteria</taxon>
        <taxon>Hyphomicrobiales</taxon>
        <taxon>Methylobacteriaceae</taxon>
        <taxon>Methylobacterium</taxon>
    </lineage>
</organism>
<dbReference type="EMBL" id="CP001349">
    <property type="protein sequence ID" value="ACL57029.1"/>
    <property type="molecule type" value="Genomic_DNA"/>
</dbReference>
<keyword evidence="2" id="KW-1185">Reference proteome</keyword>
<gene>
    <name evidence="1" type="ordered locus">Mnod_2043</name>
</gene>
<accession>B8ITE3</accession>
<name>B8ITE3_METNO</name>
<evidence type="ECO:0000313" key="2">
    <source>
        <dbReference type="Proteomes" id="UP000008207"/>
    </source>
</evidence>
<dbReference type="Proteomes" id="UP000008207">
    <property type="component" value="Chromosome"/>
</dbReference>
<dbReference type="OrthoDB" id="8003682at2"/>
<dbReference type="AlphaFoldDB" id="B8ITE3"/>
<dbReference type="HOGENOM" id="CLU_143449_1_0_5"/>
<reference evidence="1 2" key="1">
    <citation type="submission" date="2009-01" db="EMBL/GenBank/DDBJ databases">
        <title>Complete sequence of chromosome of Methylobacterium nodulans ORS 2060.</title>
        <authorList>
            <consortium name="US DOE Joint Genome Institute"/>
            <person name="Lucas S."/>
            <person name="Copeland A."/>
            <person name="Lapidus A."/>
            <person name="Glavina del Rio T."/>
            <person name="Dalin E."/>
            <person name="Tice H."/>
            <person name="Bruce D."/>
            <person name="Goodwin L."/>
            <person name="Pitluck S."/>
            <person name="Sims D."/>
            <person name="Brettin T."/>
            <person name="Detter J.C."/>
            <person name="Han C."/>
            <person name="Larimer F."/>
            <person name="Land M."/>
            <person name="Hauser L."/>
            <person name="Kyrpides N."/>
            <person name="Ivanova N."/>
            <person name="Marx C.J."/>
            <person name="Richardson P."/>
        </authorList>
    </citation>
    <scope>NUCLEOTIDE SEQUENCE [LARGE SCALE GENOMIC DNA]</scope>
    <source>
        <strain evidence="2">LMG 21967 / CNCM I-2342 / ORS 2060</strain>
    </source>
</reference>
<dbReference type="KEGG" id="mno:Mnod_2043"/>
<sequence>MPDTRTIGELYKLKHITDEQLDAAVRDDLNDPTPGMRLIAEGVALDVAAVVLAHPYARKLLGKNGALDCLLGQRTALATSLNPLRRPQIPRQEWSG</sequence>
<protein>
    <submittedName>
        <fullName evidence="1">Uncharacterized protein</fullName>
    </submittedName>
</protein>
<dbReference type="RefSeq" id="WP_015928717.1">
    <property type="nucleotide sequence ID" value="NC_011894.1"/>
</dbReference>
<proteinExistence type="predicted"/>
<evidence type="ECO:0000313" key="1">
    <source>
        <dbReference type="EMBL" id="ACL57029.1"/>
    </source>
</evidence>